<dbReference type="PANTHER" id="PTHR14614:SF44">
    <property type="entry name" value="PROTEIN N-LYSINE METHYLTRANSFERASE METTL21D"/>
    <property type="match status" value="1"/>
</dbReference>
<evidence type="ECO:0000313" key="2">
    <source>
        <dbReference type="Proteomes" id="UP000005408"/>
    </source>
</evidence>
<dbReference type="Pfam" id="PF10294">
    <property type="entry name" value="Methyltransf_16"/>
    <property type="match status" value="1"/>
</dbReference>
<protein>
    <recommendedName>
        <fullName evidence="3">Methyltransferase-like protein 21D</fullName>
    </recommendedName>
</protein>
<dbReference type="SUPFAM" id="SSF53335">
    <property type="entry name" value="S-adenosyl-L-methionine-dependent methyltransferases"/>
    <property type="match status" value="1"/>
</dbReference>
<evidence type="ECO:0008006" key="3">
    <source>
        <dbReference type="Google" id="ProtNLM"/>
    </source>
</evidence>
<organism evidence="1 2">
    <name type="scientific">Magallana gigas</name>
    <name type="common">Pacific oyster</name>
    <name type="synonym">Crassostrea gigas</name>
    <dbReference type="NCBI Taxonomy" id="29159"/>
    <lineage>
        <taxon>Eukaryota</taxon>
        <taxon>Metazoa</taxon>
        <taxon>Spiralia</taxon>
        <taxon>Lophotrochozoa</taxon>
        <taxon>Mollusca</taxon>
        <taxon>Bivalvia</taxon>
        <taxon>Autobranchia</taxon>
        <taxon>Pteriomorphia</taxon>
        <taxon>Ostreida</taxon>
        <taxon>Ostreoidea</taxon>
        <taxon>Ostreidae</taxon>
        <taxon>Magallana</taxon>
    </lineage>
</organism>
<accession>A0A8W8IWF5</accession>
<name>A0A8W8IWF5_MAGGI</name>
<dbReference type="Proteomes" id="UP000005408">
    <property type="component" value="Unassembled WGS sequence"/>
</dbReference>
<evidence type="ECO:0000313" key="1">
    <source>
        <dbReference type="EnsemblMetazoa" id="G15986.10:cds"/>
    </source>
</evidence>
<dbReference type="EnsemblMetazoa" id="G15986.8">
    <property type="protein sequence ID" value="G15986.8:cds"/>
    <property type="gene ID" value="G15986"/>
</dbReference>
<dbReference type="EnsemblMetazoa" id="G15986.10">
    <property type="protein sequence ID" value="G15986.10:cds"/>
    <property type="gene ID" value="G15986"/>
</dbReference>
<dbReference type="GO" id="GO:0032991">
    <property type="term" value="C:protein-containing complex"/>
    <property type="evidence" value="ECO:0007669"/>
    <property type="project" value="TreeGrafter"/>
</dbReference>
<keyword evidence="2" id="KW-1185">Reference proteome</keyword>
<dbReference type="EnsemblMetazoa" id="G15986.9">
    <property type="protein sequence ID" value="G15986.9:cds"/>
    <property type="gene ID" value="G15986"/>
</dbReference>
<dbReference type="InterPro" id="IPR029063">
    <property type="entry name" value="SAM-dependent_MTases_sf"/>
</dbReference>
<sequence length="216" mass="24512">MDAPLQNTFVREVETNKSEILKIHQLEVGDVGCVVWDAALVLSKYLETPDFKNGELLKGKEILELGAGTGCVGLVAANMGANALITDLPDFIPLIEMNITENKSLIKGSAKALPLRWGEDTVQDYFHYILLADCIYYEESIEPLVKAIVDHCQENTEVLCCYEERTTGNKPQLQRKFFQLISDNLDVKEVPLDHHDSHFRSEDIHIFKFTRKKSTW</sequence>
<reference evidence="1" key="1">
    <citation type="submission" date="2022-08" db="UniProtKB">
        <authorList>
            <consortium name="EnsemblMetazoa"/>
        </authorList>
    </citation>
    <scope>IDENTIFICATION</scope>
    <source>
        <strain evidence="1">05x7-T-G4-1.051#20</strain>
    </source>
</reference>
<dbReference type="Gene3D" id="3.40.50.150">
    <property type="entry name" value="Vaccinia Virus protein VP39"/>
    <property type="match status" value="1"/>
</dbReference>
<dbReference type="InterPro" id="IPR019410">
    <property type="entry name" value="Methyltransf_16"/>
</dbReference>
<dbReference type="GO" id="GO:0005829">
    <property type="term" value="C:cytosol"/>
    <property type="evidence" value="ECO:0007669"/>
    <property type="project" value="TreeGrafter"/>
</dbReference>
<proteinExistence type="predicted"/>
<dbReference type="AlphaFoldDB" id="A0A8W8IWF5"/>
<dbReference type="PANTHER" id="PTHR14614">
    <property type="entry name" value="HEPATOCELLULAR CARCINOMA-ASSOCIATED ANTIGEN"/>
    <property type="match status" value="1"/>
</dbReference>